<name>A0AAI9SUF8_9ASCO</name>
<dbReference type="InterPro" id="IPR018961">
    <property type="entry name" value="DnaJ_homolog_subfam-C_membr-28"/>
</dbReference>
<gene>
    <name evidence="2" type="ORF">KGF56_004108</name>
</gene>
<evidence type="ECO:0000313" key="3">
    <source>
        <dbReference type="Proteomes" id="UP001202479"/>
    </source>
</evidence>
<evidence type="ECO:0000313" key="2">
    <source>
        <dbReference type="EMBL" id="KAI3403048.2"/>
    </source>
</evidence>
<proteinExistence type="predicted"/>
<keyword evidence="3" id="KW-1185">Reference proteome</keyword>
<organism evidence="2 3">
    <name type="scientific">Candida oxycetoniae</name>
    <dbReference type="NCBI Taxonomy" id="497107"/>
    <lineage>
        <taxon>Eukaryota</taxon>
        <taxon>Fungi</taxon>
        <taxon>Dikarya</taxon>
        <taxon>Ascomycota</taxon>
        <taxon>Saccharomycotina</taxon>
        <taxon>Pichiomycetes</taxon>
        <taxon>Debaryomycetaceae</taxon>
        <taxon>Candida/Lodderomyces clade</taxon>
        <taxon>Candida</taxon>
    </lineage>
</organism>
<accession>A0AAI9SUF8</accession>
<dbReference type="RefSeq" id="XP_049178795.1">
    <property type="nucleotide sequence ID" value="XM_049325513.1"/>
</dbReference>
<reference evidence="2" key="1">
    <citation type="journal article" date="2022" name="DNA Res.">
        <title>Genome analysis of five recently described species of the CUG-Ser clade uncovers Candida theae as a new hybrid lineage with pathogenic potential in the Candida parapsilosis species complex.</title>
        <authorList>
            <person name="Mixao V."/>
            <person name="Del Olmo V."/>
            <person name="Hegedusova E."/>
            <person name="Saus E."/>
            <person name="Pryszcz L."/>
            <person name="Cillingova A."/>
            <person name="Nosek J."/>
            <person name="Gabaldon T."/>
        </authorList>
    </citation>
    <scope>NUCLEOTIDE SEQUENCE</scope>
    <source>
        <strain evidence="2">CBS 10844</strain>
    </source>
</reference>
<comment type="caution">
    <text evidence="2">The sequence shown here is derived from an EMBL/GenBank/DDBJ whole genome shotgun (WGS) entry which is preliminary data.</text>
</comment>
<evidence type="ECO:0000259" key="1">
    <source>
        <dbReference type="Pfam" id="PF09350"/>
    </source>
</evidence>
<sequence>MFALESFRIYRYSRLCWCCRRCKTSNTRGKEFSSQNQSIPVEDVNSAIVERMKLILEEKIQSQSATSTKLLSKADPSVQAILTKYDYGSYNDNQMDFEQAQAYIKNEPLLSTNKHARDIYNSKPWHGKESTYDANLRMIIDSVPKPVNDPMSTFKAKRRVVTANDRLSLAKDMSLDYKVNKRGKEEARFRELYKERLLGPSMLLNNSGLVASSIDAVGSIASNKINASINQQTGKFDDPEMSAVRGMPLTTSHLKNCTDTNYFMNQILKKQEVLPPWIEAQQSLNKAVASFRQNLDEMWFKWILNDSVMSNPINQATTINEILTFYEKNITKITYSNENKLPNVDLKFIESKIKLINSQVRHYNLQCPSASGHKLKLNGDKEIKESYWRTLEQFPSLVEKWYLVHKAKGKSKLVDNSNNNGHVSAMFKDLTFKSGAPEIHVNKDIDTRLHLWQAIKDIFKR</sequence>
<dbReference type="AlphaFoldDB" id="A0AAI9SUF8"/>
<feature type="domain" description="DnaJ homologue subfamily C member 28 conserved" evidence="1">
    <location>
        <begin position="220"/>
        <end position="292"/>
    </location>
</feature>
<dbReference type="PANTHER" id="PTHR39394:SF1">
    <property type="entry name" value="DNAJ HOMOLOGUE SUBFAMILY C MEMBER 28 CONSERVED DOMAIN-CONTAINING PROTEIN"/>
    <property type="match status" value="1"/>
</dbReference>
<dbReference type="PANTHER" id="PTHR39394">
    <property type="entry name" value="YALI0E31793P"/>
    <property type="match status" value="1"/>
</dbReference>
<dbReference type="Pfam" id="PF09350">
    <property type="entry name" value="DJC28_CD"/>
    <property type="match status" value="1"/>
</dbReference>
<dbReference type="GeneID" id="73381723"/>
<dbReference type="Proteomes" id="UP001202479">
    <property type="component" value="Unassembled WGS sequence"/>
</dbReference>
<dbReference type="EMBL" id="JAHUZD010000138">
    <property type="protein sequence ID" value="KAI3403048.2"/>
    <property type="molecule type" value="Genomic_DNA"/>
</dbReference>
<protein>
    <recommendedName>
        <fullName evidence="1">DnaJ homologue subfamily C member 28 conserved domain-containing protein</fullName>
    </recommendedName>
</protein>